<evidence type="ECO:0000313" key="2">
    <source>
        <dbReference type="Proteomes" id="UP000252884"/>
    </source>
</evidence>
<dbReference type="Proteomes" id="UP000252884">
    <property type="component" value="Unassembled WGS sequence"/>
</dbReference>
<organism evidence="1 2">
    <name type="scientific">Pseudorhodoferax soli</name>
    <dbReference type="NCBI Taxonomy" id="545864"/>
    <lineage>
        <taxon>Bacteria</taxon>
        <taxon>Pseudomonadati</taxon>
        <taxon>Pseudomonadota</taxon>
        <taxon>Betaproteobacteria</taxon>
        <taxon>Burkholderiales</taxon>
        <taxon>Comamonadaceae</taxon>
    </lineage>
</organism>
<comment type="caution">
    <text evidence="1">The sequence shown here is derived from an EMBL/GenBank/DDBJ whole genome shotgun (WGS) entry which is preliminary data.</text>
</comment>
<keyword evidence="2" id="KW-1185">Reference proteome</keyword>
<evidence type="ECO:0000313" key="1">
    <source>
        <dbReference type="EMBL" id="RCW76395.1"/>
    </source>
</evidence>
<protein>
    <submittedName>
        <fullName evidence="1">Uncharacterized protein</fullName>
    </submittedName>
</protein>
<dbReference type="EMBL" id="QPJK01000001">
    <property type="protein sequence ID" value="RCW76395.1"/>
    <property type="molecule type" value="Genomic_DNA"/>
</dbReference>
<name>A0A368Y8H0_9BURK</name>
<dbReference type="AlphaFoldDB" id="A0A368Y8H0"/>
<proteinExistence type="predicted"/>
<accession>A0A368Y8H0</accession>
<gene>
    <name evidence="1" type="ORF">DES41_1011001</name>
</gene>
<sequence>MRIEKEQILRDLNHDFKLLCQRNRDGLMVTRRRQVFGE</sequence>
<reference evidence="1 2" key="1">
    <citation type="submission" date="2018-07" db="EMBL/GenBank/DDBJ databases">
        <title>Genomic Encyclopedia of Type Strains, Phase IV (KMG-IV): sequencing the most valuable type-strain genomes for metagenomic binning, comparative biology and taxonomic classification.</title>
        <authorList>
            <person name="Goeker M."/>
        </authorList>
    </citation>
    <scope>NUCLEOTIDE SEQUENCE [LARGE SCALE GENOMIC DNA]</scope>
    <source>
        <strain evidence="1 2">DSM 21634</strain>
    </source>
</reference>